<evidence type="ECO:0000256" key="2">
    <source>
        <dbReference type="SAM" id="SignalP"/>
    </source>
</evidence>
<gene>
    <name evidence="3" type="ORF">PPL_08058</name>
</gene>
<dbReference type="InParanoid" id="D3BIH9"/>
<dbReference type="GeneID" id="31363538"/>
<feature type="signal peptide" evidence="2">
    <location>
        <begin position="1"/>
        <end position="21"/>
    </location>
</feature>
<organism evidence="3 4">
    <name type="scientific">Heterostelium pallidum (strain ATCC 26659 / Pp 5 / PN500)</name>
    <name type="common">Cellular slime mold</name>
    <name type="synonym">Polysphondylium pallidum</name>
    <dbReference type="NCBI Taxonomy" id="670386"/>
    <lineage>
        <taxon>Eukaryota</taxon>
        <taxon>Amoebozoa</taxon>
        <taxon>Evosea</taxon>
        <taxon>Eumycetozoa</taxon>
        <taxon>Dictyostelia</taxon>
        <taxon>Acytosteliales</taxon>
        <taxon>Acytosteliaceae</taxon>
        <taxon>Heterostelium</taxon>
    </lineage>
</organism>
<accession>D3BIH9</accession>
<evidence type="ECO:0000313" key="3">
    <source>
        <dbReference type="EMBL" id="EFA78603.1"/>
    </source>
</evidence>
<reference evidence="3 4" key="1">
    <citation type="journal article" date="2011" name="Genome Res.">
        <title>Phylogeny-wide analysis of social amoeba genomes highlights ancient origins for complex intercellular communication.</title>
        <authorList>
            <person name="Heidel A.J."/>
            <person name="Lawal H.M."/>
            <person name="Felder M."/>
            <person name="Schilde C."/>
            <person name="Helps N.R."/>
            <person name="Tunggal B."/>
            <person name="Rivero F."/>
            <person name="John U."/>
            <person name="Schleicher M."/>
            <person name="Eichinger L."/>
            <person name="Platzer M."/>
            <person name="Noegel A.A."/>
            <person name="Schaap P."/>
            <person name="Gloeckner G."/>
        </authorList>
    </citation>
    <scope>NUCLEOTIDE SEQUENCE [LARGE SCALE GENOMIC DNA]</scope>
    <source>
        <strain evidence="4">ATCC 26659 / Pp 5 / PN500</strain>
    </source>
</reference>
<name>D3BIH9_HETP5</name>
<evidence type="ECO:0000256" key="1">
    <source>
        <dbReference type="SAM" id="MobiDB-lite"/>
    </source>
</evidence>
<dbReference type="RefSeq" id="XP_020430727.1">
    <property type="nucleotide sequence ID" value="XM_020578888.1"/>
</dbReference>
<dbReference type="AlphaFoldDB" id="D3BIH9"/>
<dbReference type="Proteomes" id="UP000001396">
    <property type="component" value="Unassembled WGS sequence"/>
</dbReference>
<keyword evidence="4" id="KW-1185">Reference proteome</keyword>
<feature type="chain" id="PRO_5003041721" evidence="2">
    <location>
        <begin position="22"/>
        <end position="659"/>
    </location>
</feature>
<keyword evidence="2" id="KW-0732">Signal</keyword>
<feature type="region of interest" description="Disordered" evidence="1">
    <location>
        <begin position="604"/>
        <end position="632"/>
    </location>
</feature>
<dbReference type="EMBL" id="ADBJ01000037">
    <property type="protein sequence ID" value="EFA78603.1"/>
    <property type="molecule type" value="Genomic_DNA"/>
</dbReference>
<comment type="caution">
    <text evidence="3">The sequence shown here is derived from an EMBL/GenBank/DDBJ whole genome shotgun (WGS) entry which is preliminary data.</text>
</comment>
<sequence>MYKYLFTFVFLIFLSSHCIDGAKFKGQYTGEFMDATSWEGALVPGVQENADIDNPQSRAFMTGPGNITVRLVSVGNGLDPNDDRLVVQREMNLNALVYVYQNSSIEFTNSNFIGAGFIRLSQGTMTTVASNFTKVHITYGSKMSASGLNHFNEIQNNGTASFIDCEKVTIGSYYSGQWDGIRLRPQTTITESNISFNNLVANGTEFYISQSSVDIFGTSSIINSYISLNESNMLVPEDVTLSINGTTLSTSGEYFIQGTAALNGLSNFTGSTFEFQLEGILYADGIFLCQECTFNTPDLDSVMSMKNIESIVKLTDSTINGPANFTLAGGLYILTNVKSTRLVIESYAHSYGGLFKGTVIQNGYSLVLNGSSTLFEDEFINNGQLIVTTKIQIADDVKLAPTIRKIKNNGLLFLLPNSEIHATVTTYSTFGTYFWDYYNSTVYVETYIHNAGYFVLDKGTTFQSSSPLVFNGAQSFLLGTNGTIDSSVTMNATMKIEKVTVNENFVSQEASILSFSLNTTVPLMIVKGSATFDGSVLINVLPNPDIVKNTTYELITFSDYSGNFTLIRIQSTDVHLNNQLSQCASTSLTNTAFTITFNGCDATPSTTTGTPTTGAPTTGVPGPTTTSSPSSEEPSFALSKISYLSILNLTLTILALLLL</sequence>
<evidence type="ECO:0000313" key="4">
    <source>
        <dbReference type="Proteomes" id="UP000001396"/>
    </source>
</evidence>
<protein>
    <submittedName>
        <fullName evidence="3">Putative cell surface glycoprotein</fullName>
    </submittedName>
</protein>
<proteinExistence type="predicted"/>